<keyword evidence="1" id="KW-0732">Signal</keyword>
<evidence type="ECO:0000313" key="3">
    <source>
        <dbReference type="Proteomes" id="UP001235064"/>
    </source>
</evidence>
<accession>A0ABT7MXR7</accession>
<dbReference type="EC" id="3.1.3.-" evidence="2"/>
<proteinExistence type="predicted"/>
<dbReference type="GO" id="GO:0016787">
    <property type="term" value="F:hydrolase activity"/>
    <property type="evidence" value="ECO:0007669"/>
    <property type="project" value="UniProtKB-KW"/>
</dbReference>
<feature type="chain" id="PRO_5047256598" evidence="1">
    <location>
        <begin position="32"/>
        <end position="270"/>
    </location>
</feature>
<dbReference type="PANTHER" id="PTHR48100">
    <property type="entry name" value="BROAD-SPECIFICITY PHOSPHATASE YOR283W-RELATED"/>
    <property type="match status" value="1"/>
</dbReference>
<dbReference type="SMART" id="SM00855">
    <property type="entry name" value="PGAM"/>
    <property type="match status" value="1"/>
</dbReference>
<reference evidence="2 3" key="1">
    <citation type="submission" date="2023-06" db="EMBL/GenBank/DDBJ databases">
        <title>Microbacterium sp. nov., isolated from a waste landfill.</title>
        <authorList>
            <person name="Wen W."/>
        </authorList>
    </citation>
    <scope>NUCLEOTIDE SEQUENCE [LARGE SCALE GENOMIC DNA]</scope>
    <source>
        <strain evidence="2 3">ASV49</strain>
    </source>
</reference>
<feature type="signal peptide" evidence="1">
    <location>
        <begin position="1"/>
        <end position="31"/>
    </location>
</feature>
<dbReference type="EMBL" id="JASXSZ010000002">
    <property type="protein sequence ID" value="MDL9979235.1"/>
    <property type="molecule type" value="Genomic_DNA"/>
</dbReference>
<keyword evidence="3" id="KW-1185">Reference proteome</keyword>
<name>A0ABT7MXR7_9MICO</name>
<organism evidence="2 3">
    <name type="scientific">Microbacterium candidum</name>
    <dbReference type="NCBI Taxonomy" id="3041922"/>
    <lineage>
        <taxon>Bacteria</taxon>
        <taxon>Bacillati</taxon>
        <taxon>Actinomycetota</taxon>
        <taxon>Actinomycetes</taxon>
        <taxon>Micrococcales</taxon>
        <taxon>Microbacteriaceae</taxon>
        <taxon>Microbacterium</taxon>
    </lineage>
</organism>
<dbReference type="SUPFAM" id="SSF53254">
    <property type="entry name" value="Phosphoglycerate mutase-like"/>
    <property type="match status" value="1"/>
</dbReference>
<dbReference type="Proteomes" id="UP001235064">
    <property type="component" value="Unassembled WGS sequence"/>
</dbReference>
<dbReference type="CDD" id="cd07067">
    <property type="entry name" value="HP_PGM_like"/>
    <property type="match status" value="1"/>
</dbReference>
<protein>
    <submittedName>
        <fullName evidence="2">Histidine phosphatase family protein</fullName>
        <ecNumber evidence="2">3.1.3.-</ecNumber>
    </submittedName>
</protein>
<evidence type="ECO:0000313" key="2">
    <source>
        <dbReference type="EMBL" id="MDL9979235.1"/>
    </source>
</evidence>
<dbReference type="RefSeq" id="WP_286288098.1">
    <property type="nucleotide sequence ID" value="NZ_JASXSZ010000002.1"/>
</dbReference>
<comment type="caution">
    <text evidence="2">The sequence shown here is derived from an EMBL/GenBank/DDBJ whole genome shotgun (WGS) entry which is preliminary data.</text>
</comment>
<dbReference type="Gene3D" id="3.40.50.1240">
    <property type="entry name" value="Phosphoglycerate mutase-like"/>
    <property type="match status" value="1"/>
</dbReference>
<dbReference type="InterPro" id="IPR050275">
    <property type="entry name" value="PGM_Phosphatase"/>
</dbReference>
<dbReference type="InterPro" id="IPR029033">
    <property type="entry name" value="His_PPase_superfam"/>
</dbReference>
<evidence type="ECO:0000256" key="1">
    <source>
        <dbReference type="SAM" id="SignalP"/>
    </source>
</evidence>
<gene>
    <name evidence="2" type="ORF">QSV35_07805</name>
</gene>
<keyword evidence="2" id="KW-0378">Hydrolase</keyword>
<sequence>MRKFLPRIAIAAVVAIGATTLTGWAVSAANAAPASVGTAAASPATSNRDATVQIYLTRHGKTILNSLDRVQGWSDSPLTAAGRDVAETVGKNLSAREGTFDAAYSADMVRHFETASIMLKAMGSKLTPTRLEGLREIDFGKFEGAENAKMYGPIMAKLGITNPADLFTHNLDELMSAMKTVASTPDLPAEDCADVDVRMMASLNEIASDAAKHREGKVLVVSSGISISCVLESMGAETPATGIANGAVNLLEYKGGAWTVKSVNDTSYAQ</sequence>
<dbReference type="Pfam" id="PF00300">
    <property type="entry name" value="His_Phos_1"/>
    <property type="match status" value="1"/>
</dbReference>
<dbReference type="InterPro" id="IPR013078">
    <property type="entry name" value="His_Pase_superF_clade-1"/>
</dbReference>
<dbReference type="PANTHER" id="PTHR48100:SF9">
    <property type="entry name" value="PHOSPHOGLYCERATE MUTASE 2 PARALOG"/>
    <property type="match status" value="1"/>
</dbReference>